<accession>A0A918CKI2</accession>
<keyword evidence="3" id="KW-1185">Reference proteome</keyword>
<evidence type="ECO:0000259" key="1">
    <source>
        <dbReference type="Pfam" id="PF11706"/>
    </source>
</evidence>
<dbReference type="AlphaFoldDB" id="A0A918CKI2"/>
<evidence type="ECO:0000313" key="2">
    <source>
        <dbReference type="EMBL" id="GGR26480.1"/>
    </source>
</evidence>
<reference evidence="2" key="2">
    <citation type="submission" date="2020-09" db="EMBL/GenBank/DDBJ databases">
        <authorList>
            <person name="Sun Q."/>
            <person name="Ohkuma M."/>
        </authorList>
    </citation>
    <scope>NUCLEOTIDE SEQUENCE</scope>
    <source>
        <strain evidence="2">JCM 31311</strain>
    </source>
</reference>
<dbReference type="Pfam" id="PF11706">
    <property type="entry name" value="zf-CGNR"/>
    <property type="match status" value="1"/>
</dbReference>
<dbReference type="Gene3D" id="1.10.3300.10">
    <property type="entry name" value="Jann2411-like domain"/>
    <property type="match status" value="1"/>
</dbReference>
<sequence>MDPPPRPFSFIAERLCLEFANTVDWHATAHPGERVQTVEDLLRWGEQAGIIHALERQTFQADAQAQPEKAAAALSRARELRESIYQVFHAVTHGHAPPAPDLHILTAARAEAAQQQALQVTTTGIQWTWSAAEDLNRVWWTVAVDAADLLTSELLARVGECADDRGCGWLFLDTSKAGRRRWCSMQDCGNRAKAQRHRRALLQRVIP</sequence>
<gene>
    <name evidence="2" type="ORF">GCM10008957_42540</name>
</gene>
<dbReference type="Proteomes" id="UP000603865">
    <property type="component" value="Unassembled WGS sequence"/>
</dbReference>
<comment type="caution">
    <text evidence="2">The sequence shown here is derived from an EMBL/GenBank/DDBJ whole genome shotgun (WGS) entry which is preliminary data.</text>
</comment>
<protein>
    <recommendedName>
        <fullName evidence="1">Zinc finger CGNR domain-containing protein</fullName>
    </recommendedName>
</protein>
<dbReference type="EMBL" id="BMQL01000038">
    <property type="protein sequence ID" value="GGR26480.1"/>
    <property type="molecule type" value="Genomic_DNA"/>
</dbReference>
<name>A0A918CKI2_9DEIO</name>
<dbReference type="SUPFAM" id="SSF160904">
    <property type="entry name" value="Jann2411-like"/>
    <property type="match status" value="1"/>
</dbReference>
<dbReference type="InterPro" id="IPR021005">
    <property type="entry name" value="Znf_CGNR"/>
</dbReference>
<dbReference type="InterPro" id="IPR023286">
    <property type="entry name" value="ABATE_dom_sf"/>
</dbReference>
<organism evidence="2 3">
    <name type="scientific">Deinococcus ruber</name>
    <dbReference type="NCBI Taxonomy" id="1848197"/>
    <lineage>
        <taxon>Bacteria</taxon>
        <taxon>Thermotogati</taxon>
        <taxon>Deinococcota</taxon>
        <taxon>Deinococci</taxon>
        <taxon>Deinococcales</taxon>
        <taxon>Deinococcaceae</taxon>
        <taxon>Deinococcus</taxon>
    </lineage>
</organism>
<reference evidence="2" key="1">
    <citation type="journal article" date="2014" name="Int. J. Syst. Evol. Microbiol.">
        <title>Complete genome sequence of Corynebacterium casei LMG S-19264T (=DSM 44701T), isolated from a smear-ripened cheese.</title>
        <authorList>
            <consortium name="US DOE Joint Genome Institute (JGI-PGF)"/>
            <person name="Walter F."/>
            <person name="Albersmeier A."/>
            <person name="Kalinowski J."/>
            <person name="Ruckert C."/>
        </authorList>
    </citation>
    <scope>NUCLEOTIDE SEQUENCE</scope>
    <source>
        <strain evidence="2">JCM 31311</strain>
    </source>
</reference>
<dbReference type="InterPro" id="IPR010852">
    <property type="entry name" value="ABATE"/>
</dbReference>
<dbReference type="PANTHER" id="PTHR35525:SF3">
    <property type="entry name" value="BLL6575 PROTEIN"/>
    <property type="match status" value="1"/>
</dbReference>
<dbReference type="PANTHER" id="PTHR35525">
    <property type="entry name" value="BLL6575 PROTEIN"/>
    <property type="match status" value="1"/>
</dbReference>
<proteinExistence type="predicted"/>
<feature type="domain" description="Zinc finger CGNR" evidence="1">
    <location>
        <begin position="157"/>
        <end position="199"/>
    </location>
</feature>
<dbReference type="Pfam" id="PF07336">
    <property type="entry name" value="ABATE"/>
    <property type="match status" value="1"/>
</dbReference>
<evidence type="ECO:0000313" key="3">
    <source>
        <dbReference type="Proteomes" id="UP000603865"/>
    </source>
</evidence>
<dbReference type="RefSeq" id="WP_189092519.1">
    <property type="nucleotide sequence ID" value="NZ_BMQL01000038.1"/>
</dbReference>